<name>A0A2D4GVC7_MICCO</name>
<dbReference type="EMBL" id="IACJ01157230">
    <property type="protein sequence ID" value="LAA63677.1"/>
    <property type="molecule type" value="Transcribed_RNA"/>
</dbReference>
<feature type="transmembrane region" description="Helical" evidence="1">
    <location>
        <begin position="63"/>
        <end position="85"/>
    </location>
</feature>
<feature type="transmembrane region" description="Helical" evidence="1">
    <location>
        <begin position="24"/>
        <end position="42"/>
    </location>
</feature>
<protein>
    <submittedName>
        <fullName evidence="2">Uncharacterized protein</fullName>
    </submittedName>
</protein>
<evidence type="ECO:0000313" key="2">
    <source>
        <dbReference type="EMBL" id="LAA63677.1"/>
    </source>
</evidence>
<dbReference type="AlphaFoldDB" id="A0A2D4GVC7"/>
<evidence type="ECO:0000256" key="1">
    <source>
        <dbReference type="SAM" id="Phobius"/>
    </source>
</evidence>
<sequence>MNLQNKICLHVALSCPEWLYLYRYFPPYFISIVLGSASRYLNMCVREKERKYICMYKLQHIKLWLLSCNTTCWPISALQALFMWVEKKIVTPRTVFLNLGHFETCGLQFPECPSQHSMA</sequence>
<keyword evidence="1" id="KW-0812">Transmembrane</keyword>
<keyword evidence="1" id="KW-0472">Membrane</keyword>
<reference evidence="2" key="2">
    <citation type="submission" date="2017-11" db="EMBL/GenBank/DDBJ databases">
        <title>Coralsnake Venomics: Analyses of Venom Gland Transcriptomes and Proteomes of Six Brazilian Taxa.</title>
        <authorList>
            <person name="Aird S.D."/>
            <person name="Jorge da Silva N."/>
            <person name="Qiu L."/>
            <person name="Villar-Briones A."/>
            <person name="Aparecida-Saddi V."/>
            <person name="Campos-Telles M.P."/>
            <person name="Grau M."/>
            <person name="Mikheyev A.S."/>
        </authorList>
    </citation>
    <scope>NUCLEOTIDE SEQUENCE</scope>
    <source>
        <tissue evidence="2">Venom_gland</tissue>
    </source>
</reference>
<organism evidence="2">
    <name type="scientific">Micrurus corallinus</name>
    <name type="common">Brazilian coral snake</name>
    <dbReference type="NCBI Taxonomy" id="54390"/>
    <lineage>
        <taxon>Eukaryota</taxon>
        <taxon>Metazoa</taxon>
        <taxon>Chordata</taxon>
        <taxon>Craniata</taxon>
        <taxon>Vertebrata</taxon>
        <taxon>Euteleostomi</taxon>
        <taxon>Lepidosauria</taxon>
        <taxon>Squamata</taxon>
        <taxon>Bifurcata</taxon>
        <taxon>Unidentata</taxon>
        <taxon>Episquamata</taxon>
        <taxon>Toxicofera</taxon>
        <taxon>Serpentes</taxon>
        <taxon>Colubroidea</taxon>
        <taxon>Elapidae</taxon>
        <taxon>Elapinae</taxon>
        <taxon>Micrurus</taxon>
    </lineage>
</organism>
<proteinExistence type="predicted"/>
<accession>A0A2D4GVC7</accession>
<reference evidence="2" key="1">
    <citation type="submission" date="2017-07" db="EMBL/GenBank/DDBJ databases">
        <authorList>
            <person name="Mikheyev A."/>
            <person name="Grau M."/>
        </authorList>
    </citation>
    <scope>NUCLEOTIDE SEQUENCE</scope>
    <source>
        <tissue evidence="2">Venom_gland</tissue>
    </source>
</reference>
<keyword evidence="1" id="KW-1133">Transmembrane helix</keyword>